<dbReference type="GO" id="GO:0005886">
    <property type="term" value="C:plasma membrane"/>
    <property type="evidence" value="ECO:0007669"/>
    <property type="project" value="UniProtKB-SubCell"/>
</dbReference>
<protein>
    <recommendedName>
        <fullName evidence="4">Nicotinamide riboside transporter PnuC</fullName>
    </recommendedName>
</protein>
<accession>A0A934SN55</accession>
<feature type="transmembrane region" description="Helical" evidence="10">
    <location>
        <begin position="175"/>
        <end position="192"/>
    </location>
</feature>
<evidence type="ECO:0000313" key="12">
    <source>
        <dbReference type="Proteomes" id="UP000640485"/>
    </source>
</evidence>
<dbReference type="Proteomes" id="UP000640485">
    <property type="component" value="Unassembled WGS sequence"/>
</dbReference>
<dbReference type="InterPro" id="IPR006419">
    <property type="entry name" value="NMN_transpt_PnuC"/>
</dbReference>
<evidence type="ECO:0000256" key="4">
    <source>
        <dbReference type="ARBA" id="ARBA00017522"/>
    </source>
</evidence>
<organism evidence="11 12">
    <name type="scientific">Paracoccus caeni</name>
    <dbReference type="NCBI Taxonomy" id="657651"/>
    <lineage>
        <taxon>Bacteria</taxon>
        <taxon>Pseudomonadati</taxon>
        <taxon>Pseudomonadota</taxon>
        <taxon>Alphaproteobacteria</taxon>
        <taxon>Rhodobacterales</taxon>
        <taxon>Paracoccaceae</taxon>
        <taxon>Paracoccus</taxon>
    </lineage>
</organism>
<sequence>MAQFVDFIVGMFGTRAIEIIAVLCGLVNVGLIIRRSIWNYPFGILMVILYAWIFYDVRLYSDALLQIFFLFIQVIGIFTWLNARDDDGLVKPTDLPLRAAAVWVVAAIIASFALGHVMATRTDADFPYWDATTTVLSVIAQYLMARRYLQSWLVWITVDVLAIGLYWQKDLTPTAALYLIFLGMAVTGYLNWRQSMQPSKAAYA</sequence>
<feature type="transmembrane region" description="Helical" evidence="10">
    <location>
        <begin position="95"/>
        <end position="114"/>
    </location>
</feature>
<feature type="transmembrane region" description="Helical" evidence="10">
    <location>
        <begin position="12"/>
        <end position="33"/>
    </location>
</feature>
<keyword evidence="5" id="KW-0813">Transport</keyword>
<dbReference type="PANTHER" id="PTHR36122:SF2">
    <property type="entry name" value="NICOTINAMIDE RIBOSIDE TRANSPORTER PNUC"/>
    <property type="match status" value="1"/>
</dbReference>
<name>A0A934SN55_9RHOB</name>
<evidence type="ECO:0000256" key="6">
    <source>
        <dbReference type="ARBA" id="ARBA00022475"/>
    </source>
</evidence>
<feature type="transmembrane region" description="Helical" evidence="10">
    <location>
        <begin position="63"/>
        <end position="83"/>
    </location>
</feature>
<feature type="transmembrane region" description="Helical" evidence="10">
    <location>
        <begin position="126"/>
        <end position="145"/>
    </location>
</feature>
<dbReference type="NCBIfam" id="TIGR01528">
    <property type="entry name" value="NMN_trans_PnuC"/>
    <property type="match status" value="1"/>
</dbReference>
<keyword evidence="7 10" id="KW-0812">Transmembrane</keyword>
<evidence type="ECO:0000313" key="11">
    <source>
        <dbReference type="EMBL" id="MBK4218164.1"/>
    </source>
</evidence>
<evidence type="ECO:0000256" key="7">
    <source>
        <dbReference type="ARBA" id="ARBA00022692"/>
    </source>
</evidence>
<dbReference type="GO" id="GO:0034257">
    <property type="term" value="F:nicotinamide riboside transmembrane transporter activity"/>
    <property type="evidence" value="ECO:0007669"/>
    <property type="project" value="InterPro"/>
</dbReference>
<evidence type="ECO:0000256" key="8">
    <source>
        <dbReference type="ARBA" id="ARBA00022989"/>
    </source>
</evidence>
<comment type="subcellular location">
    <subcellularLocation>
        <location evidence="2">Cell membrane</location>
        <topology evidence="2">Multi-pass membrane protein</topology>
    </subcellularLocation>
</comment>
<keyword evidence="9 10" id="KW-0472">Membrane</keyword>
<evidence type="ECO:0000256" key="2">
    <source>
        <dbReference type="ARBA" id="ARBA00004651"/>
    </source>
</evidence>
<dbReference type="AlphaFoldDB" id="A0A934SN55"/>
<evidence type="ECO:0000256" key="1">
    <source>
        <dbReference type="ARBA" id="ARBA00002672"/>
    </source>
</evidence>
<keyword evidence="6" id="KW-1003">Cell membrane</keyword>
<evidence type="ECO:0000256" key="5">
    <source>
        <dbReference type="ARBA" id="ARBA00022448"/>
    </source>
</evidence>
<comment type="caution">
    <text evidence="11">The sequence shown here is derived from an EMBL/GenBank/DDBJ whole genome shotgun (WGS) entry which is preliminary data.</text>
</comment>
<keyword evidence="12" id="KW-1185">Reference proteome</keyword>
<comment type="similarity">
    <text evidence="3">Belongs to the nicotinamide ribonucleoside (NR) uptake permease (TC 4.B.1) family.</text>
</comment>
<keyword evidence="8 10" id="KW-1133">Transmembrane helix</keyword>
<proteinExistence type="inferred from homology"/>
<evidence type="ECO:0000256" key="9">
    <source>
        <dbReference type="ARBA" id="ARBA00023136"/>
    </source>
</evidence>
<dbReference type="PANTHER" id="PTHR36122">
    <property type="entry name" value="NICOTINAMIDE RIBOSIDE TRANSPORTER PNUC"/>
    <property type="match status" value="1"/>
</dbReference>
<dbReference type="EMBL" id="JAEPRQ010000014">
    <property type="protein sequence ID" value="MBK4218164.1"/>
    <property type="molecule type" value="Genomic_DNA"/>
</dbReference>
<dbReference type="RefSeq" id="WP_200689547.1">
    <property type="nucleotide sequence ID" value="NZ_JAEPRQ010000014.1"/>
</dbReference>
<dbReference type="Pfam" id="PF04973">
    <property type="entry name" value="NMN_transporter"/>
    <property type="match status" value="1"/>
</dbReference>
<comment type="function">
    <text evidence="1">Required for nicotinamide riboside transport across the inner membrane.</text>
</comment>
<reference evidence="11" key="1">
    <citation type="submission" date="2021-01" db="EMBL/GenBank/DDBJ databases">
        <title>Paracoccus amoyensis sp. nov., isolated from the surface seawater along the coast of Xiamen Island, China.</title>
        <authorList>
            <person name="Lyu L."/>
        </authorList>
    </citation>
    <scope>NUCLEOTIDE SEQUENCE</scope>
    <source>
        <strain evidence="11">MJ17</strain>
    </source>
</reference>
<evidence type="ECO:0000256" key="3">
    <source>
        <dbReference type="ARBA" id="ARBA00006669"/>
    </source>
</evidence>
<evidence type="ECO:0000256" key="10">
    <source>
        <dbReference type="SAM" id="Phobius"/>
    </source>
</evidence>
<feature type="transmembrane region" description="Helical" evidence="10">
    <location>
        <begin position="40"/>
        <end position="57"/>
    </location>
</feature>
<gene>
    <name evidence="11" type="ORF">JJJ17_19730</name>
</gene>
<feature type="transmembrane region" description="Helical" evidence="10">
    <location>
        <begin position="152"/>
        <end position="169"/>
    </location>
</feature>